<organism evidence="1 2">
    <name type="scientific">Felis catus</name>
    <name type="common">Cat</name>
    <name type="synonym">Felis silvestris catus</name>
    <dbReference type="NCBI Taxonomy" id="9685"/>
    <lineage>
        <taxon>Eukaryota</taxon>
        <taxon>Metazoa</taxon>
        <taxon>Chordata</taxon>
        <taxon>Craniata</taxon>
        <taxon>Vertebrata</taxon>
        <taxon>Euteleostomi</taxon>
        <taxon>Mammalia</taxon>
        <taxon>Eutheria</taxon>
        <taxon>Laurasiatheria</taxon>
        <taxon>Carnivora</taxon>
        <taxon>Feliformia</taxon>
        <taxon>Felidae</taxon>
        <taxon>Felinae</taxon>
        <taxon>Felis</taxon>
    </lineage>
</organism>
<accession>A0ABI7WF09</accession>
<proteinExistence type="predicted"/>
<name>A0ABI7WF09_FELCA</name>
<sequence>MLLSTAPPFSGSTRLSPCVPVPVTNDQFVHSAAMHNPALWSSSNNVWKKNAIVHHVGMTIHLCWNHISPAECN</sequence>
<reference evidence="1" key="2">
    <citation type="submission" date="2025-08" db="UniProtKB">
        <authorList>
            <consortium name="Ensembl"/>
        </authorList>
    </citation>
    <scope>IDENTIFICATION</scope>
    <source>
        <strain evidence="1">breed Abyssinian</strain>
    </source>
</reference>
<gene>
    <name evidence="1" type="primary">C14orf132</name>
</gene>
<reference evidence="1 2" key="1">
    <citation type="submission" date="2021-02" db="EMBL/GenBank/DDBJ databases">
        <title>Safari Cat Assemblies.</title>
        <authorList>
            <person name="Bredemeyer K.R."/>
            <person name="Murphy W.J."/>
        </authorList>
    </citation>
    <scope>NUCLEOTIDE SEQUENCE [LARGE SCALE GENOMIC DNA]</scope>
</reference>
<evidence type="ECO:0000313" key="1">
    <source>
        <dbReference type="Ensembl" id="ENSFCTP00005008925.1"/>
    </source>
</evidence>
<reference evidence="1" key="3">
    <citation type="submission" date="2025-09" db="UniProtKB">
        <authorList>
            <consortium name="Ensembl"/>
        </authorList>
    </citation>
    <scope>IDENTIFICATION</scope>
    <source>
        <strain evidence="1">breed Abyssinian</strain>
    </source>
</reference>
<dbReference type="Proteomes" id="UP000823872">
    <property type="component" value="Chromosome B3"/>
</dbReference>
<protein>
    <submittedName>
        <fullName evidence="1">Uncharacterized protein</fullName>
    </submittedName>
</protein>
<keyword evidence="2" id="KW-1185">Reference proteome</keyword>
<dbReference type="Ensembl" id="ENSFCTT00005013745.1">
    <property type="protein sequence ID" value="ENSFCTP00005008925.1"/>
    <property type="gene ID" value="ENSFCTG00005005040.1"/>
</dbReference>
<evidence type="ECO:0000313" key="2">
    <source>
        <dbReference type="Proteomes" id="UP000823872"/>
    </source>
</evidence>